<keyword evidence="3" id="KW-1185">Reference proteome</keyword>
<dbReference type="Proteomes" id="UP001283361">
    <property type="component" value="Unassembled WGS sequence"/>
</dbReference>
<accession>A0AAE1DR41</accession>
<sequence length="157" mass="17790">MGDKPKWDTKSDCDDGGFGDMVILMGEGEHMVTLKGETGDTYKVIQVGKWETKGNADEGMKDISYMMSTAGSRSQWKVTSRERKKGINYRIPRLNQTGNQRPSRFMRAGYRRPFMNRRLFIALSLPQAARETSRTRSGLGWGDVDSSASVKRTTRRN</sequence>
<dbReference type="EMBL" id="JAWDGP010002904">
    <property type="protein sequence ID" value="KAK3778603.1"/>
    <property type="molecule type" value="Genomic_DNA"/>
</dbReference>
<feature type="region of interest" description="Disordered" evidence="1">
    <location>
        <begin position="132"/>
        <end position="157"/>
    </location>
</feature>
<reference evidence="2" key="1">
    <citation type="journal article" date="2023" name="G3 (Bethesda)">
        <title>A reference genome for the long-term kleptoplast-retaining sea slug Elysia crispata morphotype clarki.</title>
        <authorList>
            <person name="Eastman K.E."/>
            <person name="Pendleton A.L."/>
            <person name="Shaikh M.A."/>
            <person name="Suttiyut T."/>
            <person name="Ogas R."/>
            <person name="Tomko P."/>
            <person name="Gavelis G."/>
            <person name="Widhalm J.R."/>
            <person name="Wisecaver J.H."/>
        </authorList>
    </citation>
    <scope>NUCLEOTIDE SEQUENCE</scope>
    <source>
        <strain evidence="2">ECLA1</strain>
    </source>
</reference>
<comment type="caution">
    <text evidence="2">The sequence shown here is derived from an EMBL/GenBank/DDBJ whole genome shotgun (WGS) entry which is preliminary data.</text>
</comment>
<dbReference type="AlphaFoldDB" id="A0AAE1DR41"/>
<name>A0AAE1DR41_9GAST</name>
<evidence type="ECO:0000313" key="2">
    <source>
        <dbReference type="EMBL" id="KAK3778603.1"/>
    </source>
</evidence>
<proteinExistence type="predicted"/>
<organism evidence="2 3">
    <name type="scientific">Elysia crispata</name>
    <name type="common">lettuce slug</name>
    <dbReference type="NCBI Taxonomy" id="231223"/>
    <lineage>
        <taxon>Eukaryota</taxon>
        <taxon>Metazoa</taxon>
        <taxon>Spiralia</taxon>
        <taxon>Lophotrochozoa</taxon>
        <taxon>Mollusca</taxon>
        <taxon>Gastropoda</taxon>
        <taxon>Heterobranchia</taxon>
        <taxon>Euthyneura</taxon>
        <taxon>Panpulmonata</taxon>
        <taxon>Sacoglossa</taxon>
        <taxon>Placobranchoidea</taxon>
        <taxon>Plakobranchidae</taxon>
        <taxon>Elysia</taxon>
    </lineage>
</organism>
<evidence type="ECO:0000256" key="1">
    <source>
        <dbReference type="SAM" id="MobiDB-lite"/>
    </source>
</evidence>
<evidence type="ECO:0000313" key="3">
    <source>
        <dbReference type="Proteomes" id="UP001283361"/>
    </source>
</evidence>
<protein>
    <submittedName>
        <fullName evidence="2">Uncharacterized protein</fullName>
    </submittedName>
</protein>
<gene>
    <name evidence="2" type="ORF">RRG08_010900</name>
</gene>